<sequence length="409" mass="43756">MVASTDIKFYTHTNNNAPQLQNAYGSMIGVLDACLVNGIQVGIVSSLTAIGAVVTATFSAAHNLLQYQVIMITGANQDEFNGEHRILTVPNSNSITFQLASTPSVATASGTINCSLPPLGFSKPFSGSGKAAYRSTNTLLSSRPYLRVVDAIDPVWNPSYAKFAKVGIVEAMNDIDDLSGFQVPFDISASNKNWEGTGSGSAASNGWAKWYYALSSAAHISQNETQSPDNGIRPWLIFGDGDVFYLLNNVSISDGNYIMHGFGVIDSLLQGAGNDTFLISCLNNSIASTNQTVAEKIGGVNAFKTICLHKGLTGSSSIDAFTMGLVWDMNYASGWFNTIGTSASINQMTSQPILYENFVPIGKMPLLHWLYTKIPLNSGVSGRNVDFSFYPVGVSTGIVRAGQILMRIM</sequence>
<dbReference type="AlphaFoldDB" id="A0A1G6GME0"/>
<protein>
    <submittedName>
        <fullName evidence="1">Uncharacterized protein</fullName>
    </submittedName>
</protein>
<dbReference type="OrthoDB" id="6696432at2"/>
<dbReference type="STRING" id="1226327.SAMN05421732_10195"/>
<proteinExistence type="predicted"/>
<dbReference type="Proteomes" id="UP000243468">
    <property type="component" value="Unassembled WGS sequence"/>
</dbReference>
<dbReference type="Gene3D" id="2.40.30.20">
    <property type="match status" value="1"/>
</dbReference>
<organism evidence="1 2">
    <name type="scientific">Acinetobacter kookii</name>
    <dbReference type="NCBI Taxonomy" id="1226327"/>
    <lineage>
        <taxon>Bacteria</taxon>
        <taxon>Pseudomonadati</taxon>
        <taxon>Pseudomonadota</taxon>
        <taxon>Gammaproteobacteria</taxon>
        <taxon>Moraxellales</taxon>
        <taxon>Moraxellaceae</taxon>
        <taxon>Acinetobacter</taxon>
    </lineage>
</organism>
<accession>A0A1G6GME0</accession>
<dbReference type="InterPro" id="IPR023366">
    <property type="entry name" value="ATP_synth_asu-like_sf"/>
</dbReference>
<reference evidence="2" key="1">
    <citation type="submission" date="2016-09" db="EMBL/GenBank/DDBJ databases">
        <authorList>
            <person name="Varghese N."/>
            <person name="Submissions S."/>
        </authorList>
    </citation>
    <scope>NUCLEOTIDE SEQUENCE [LARGE SCALE GENOMIC DNA]</scope>
    <source>
        <strain evidence="2">ANC 4667</strain>
    </source>
</reference>
<evidence type="ECO:0000313" key="2">
    <source>
        <dbReference type="Proteomes" id="UP000243468"/>
    </source>
</evidence>
<name>A0A1G6GME0_9GAMM</name>
<dbReference type="EMBL" id="FMYO01000001">
    <property type="protein sequence ID" value="SDB82993.1"/>
    <property type="molecule type" value="Genomic_DNA"/>
</dbReference>
<evidence type="ECO:0000313" key="1">
    <source>
        <dbReference type="EMBL" id="SDB82993.1"/>
    </source>
</evidence>
<gene>
    <name evidence="1" type="ORF">SAMN05421732_10195</name>
</gene>
<keyword evidence="2" id="KW-1185">Reference proteome</keyword>
<dbReference type="RefSeq" id="WP_092818181.1">
    <property type="nucleotide sequence ID" value="NZ_BAABKJ010000007.1"/>
</dbReference>